<evidence type="ECO:0000313" key="1">
    <source>
        <dbReference type="EMBL" id="QXJ28580.1"/>
    </source>
</evidence>
<accession>A0A8F5BNJ6</accession>
<evidence type="ECO:0000313" key="2">
    <source>
        <dbReference type="Proteomes" id="UP000694018"/>
    </source>
</evidence>
<dbReference type="EMBL" id="CP077717">
    <property type="protein sequence ID" value="QXJ28580.1"/>
    <property type="molecule type" value="Genomic_DNA"/>
</dbReference>
<reference evidence="1" key="1">
    <citation type="journal article" date="2021" name="Environ. Microbiol.">
        <title>New insights into the diversity and evolution of the archaeal mobilome from three complete genomes of Saccharolobus shibatae.</title>
        <authorList>
            <person name="Medvedeva S."/>
            <person name="Brandt D."/>
            <person name="Cvirkaite-Krupovic V."/>
            <person name="Liu Y."/>
            <person name="Severinov K."/>
            <person name="Ishino S."/>
            <person name="Ishino Y."/>
            <person name="Prangishvili D."/>
            <person name="Kalinowski J."/>
            <person name="Krupovic M."/>
        </authorList>
    </citation>
    <scope>NUCLEOTIDE SEQUENCE</scope>
    <source>
        <strain evidence="1">B12</strain>
    </source>
</reference>
<proteinExistence type="predicted"/>
<dbReference type="Proteomes" id="UP000694018">
    <property type="component" value="Chromosome"/>
</dbReference>
<dbReference type="AlphaFoldDB" id="A0A8F5BNJ6"/>
<dbReference type="KEGG" id="sshi:J5U23_01449"/>
<name>A0A8F5BNJ6_SACSH</name>
<organism evidence="1 2">
    <name type="scientific">Saccharolobus shibatae (strain ATCC 51178 / DSM 5389 / JCM 8931 / NBRC 15437 / B12)</name>
    <name type="common">Sulfolobus shibatae</name>
    <dbReference type="NCBI Taxonomy" id="523848"/>
    <lineage>
        <taxon>Archaea</taxon>
        <taxon>Thermoproteota</taxon>
        <taxon>Thermoprotei</taxon>
        <taxon>Sulfolobales</taxon>
        <taxon>Sulfolobaceae</taxon>
        <taxon>Saccharolobus</taxon>
    </lineage>
</organism>
<protein>
    <submittedName>
        <fullName evidence="1">Uncharacterized protein</fullName>
    </submittedName>
</protein>
<gene>
    <name evidence="1" type="ORF">J5U23_01449</name>
</gene>
<sequence length="41" mass="4990">MVRFITRLVFFNHVLSLSDEPNYVKYLSENHYNFIVLINNE</sequence>